<dbReference type="InterPro" id="IPR036390">
    <property type="entry name" value="WH_DNA-bd_sf"/>
</dbReference>
<sequence>MDESAERLARDLAPRLALLRAVATEAHVTRVAALLDVPQPTVSRWLARLGTELGTPVVMRKGRGIRLTRAGELLAEAAEHALAALEPGCRRALDEADPDRGRVALAFLHTMGGVQVPELLRGFRLQRPSVRFTLGQAPHETILSQLRNGCVDLGLTSPLPTDDPDLRCAPLFEQPLVLAVAAGHRLAGRSRVRIGELADEEFVGLEPGFGLRQITDELCAAAGFTPVLTFEGQETDTVRGLVAAGLGIAMVPVADAGPPPGVVEVRLSPRSGRTIGLVWLAGRPMTSAVRAFRDFAIAARHHATPPPLTRPDDPRSGGSPAGDTAARSGGGGRTDAPPP</sequence>
<evidence type="ECO:0000256" key="2">
    <source>
        <dbReference type="ARBA" id="ARBA00023015"/>
    </source>
</evidence>
<organism evidence="7 8">
    <name type="scientific">Actinoalloteichus fjordicus</name>
    <dbReference type="NCBI Taxonomy" id="1612552"/>
    <lineage>
        <taxon>Bacteria</taxon>
        <taxon>Bacillati</taxon>
        <taxon>Actinomycetota</taxon>
        <taxon>Actinomycetes</taxon>
        <taxon>Pseudonocardiales</taxon>
        <taxon>Pseudonocardiaceae</taxon>
        <taxon>Actinoalloteichus</taxon>
    </lineage>
</organism>
<reference evidence="8" key="1">
    <citation type="submission" date="2016-06" db="EMBL/GenBank/DDBJ databases">
        <title>Complete genome sequence of Actinoalloteichus fjordicus DSM 46855 (=ADI127-17), type strain of the new species Actinoalloteichus fjordicus.</title>
        <authorList>
            <person name="Ruckert C."/>
            <person name="Nouioui I."/>
            <person name="Willmese J."/>
            <person name="van Wezel G."/>
            <person name="Klenk H.-P."/>
            <person name="Kalinowski J."/>
            <person name="Zotchev S.B."/>
        </authorList>
    </citation>
    <scope>NUCLEOTIDE SEQUENCE [LARGE SCALE GENOMIC DNA]</scope>
    <source>
        <strain evidence="8">ADI127-7</strain>
    </source>
</reference>
<dbReference type="AlphaFoldDB" id="A0AAC9L9V2"/>
<feature type="region of interest" description="Disordered" evidence="5">
    <location>
        <begin position="302"/>
        <end position="339"/>
    </location>
</feature>
<dbReference type="SUPFAM" id="SSF46785">
    <property type="entry name" value="Winged helix' DNA-binding domain"/>
    <property type="match status" value="1"/>
</dbReference>
<comment type="similarity">
    <text evidence="1">Belongs to the LysR transcriptional regulatory family.</text>
</comment>
<keyword evidence="2" id="KW-0805">Transcription regulation</keyword>
<dbReference type="PANTHER" id="PTHR30346">
    <property type="entry name" value="TRANSCRIPTIONAL DUAL REGULATOR HCAR-RELATED"/>
    <property type="match status" value="1"/>
</dbReference>
<dbReference type="SUPFAM" id="SSF53850">
    <property type="entry name" value="Periplasmic binding protein-like II"/>
    <property type="match status" value="1"/>
</dbReference>
<dbReference type="PROSITE" id="PS50931">
    <property type="entry name" value="HTH_LYSR"/>
    <property type="match status" value="1"/>
</dbReference>
<dbReference type="EMBL" id="CP016076">
    <property type="protein sequence ID" value="APU12990.1"/>
    <property type="molecule type" value="Genomic_DNA"/>
</dbReference>
<protein>
    <submittedName>
        <fullName evidence="7">Transcriptional regulator</fullName>
    </submittedName>
</protein>
<dbReference type="KEGG" id="acad:UA74_04555"/>
<dbReference type="GO" id="GO:0003700">
    <property type="term" value="F:DNA-binding transcription factor activity"/>
    <property type="evidence" value="ECO:0007669"/>
    <property type="project" value="InterPro"/>
</dbReference>
<dbReference type="CDD" id="cd08434">
    <property type="entry name" value="PBP2_GltC_like"/>
    <property type="match status" value="1"/>
</dbReference>
<gene>
    <name evidence="7" type="ORF">UA74_04555</name>
</gene>
<dbReference type="GO" id="GO:0032993">
    <property type="term" value="C:protein-DNA complex"/>
    <property type="evidence" value="ECO:0007669"/>
    <property type="project" value="TreeGrafter"/>
</dbReference>
<feature type="domain" description="HTH lysR-type" evidence="6">
    <location>
        <begin position="16"/>
        <end position="68"/>
    </location>
</feature>
<dbReference type="RefSeq" id="WP_083682919.1">
    <property type="nucleotide sequence ID" value="NZ_CP016076.1"/>
</dbReference>
<evidence type="ECO:0000256" key="1">
    <source>
        <dbReference type="ARBA" id="ARBA00009437"/>
    </source>
</evidence>
<dbReference type="InterPro" id="IPR005119">
    <property type="entry name" value="LysR_subst-bd"/>
</dbReference>
<evidence type="ECO:0000313" key="8">
    <source>
        <dbReference type="Proteomes" id="UP000185511"/>
    </source>
</evidence>
<proteinExistence type="inferred from homology"/>
<keyword evidence="4" id="KW-0804">Transcription</keyword>
<evidence type="ECO:0000259" key="6">
    <source>
        <dbReference type="PROSITE" id="PS50931"/>
    </source>
</evidence>
<dbReference type="InterPro" id="IPR036388">
    <property type="entry name" value="WH-like_DNA-bd_sf"/>
</dbReference>
<evidence type="ECO:0000256" key="3">
    <source>
        <dbReference type="ARBA" id="ARBA00023125"/>
    </source>
</evidence>
<dbReference type="PANTHER" id="PTHR30346:SF28">
    <property type="entry name" value="HTH-TYPE TRANSCRIPTIONAL REGULATOR CYNR"/>
    <property type="match status" value="1"/>
</dbReference>
<keyword evidence="3" id="KW-0238">DNA-binding</keyword>
<name>A0AAC9L9V2_9PSEU</name>
<keyword evidence="8" id="KW-1185">Reference proteome</keyword>
<evidence type="ECO:0000256" key="4">
    <source>
        <dbReference type="ARBA" id="ARBA00023163"/>
    </source>
</evidence>
<accession>A0AAC9L9V2</accession>
<dbReference type="Pfam" id="PF03466">
    <property type="entry name" value="LysR_substrate"/>
    <property type="match status" value="1"/>
</dbReference>
<dbReference type="Gene3D" id="3.40.190.290">
    <property type="match status" value="1"/>
</dbReference>
<evidence type="ECO:0000313" key="7">
    <source>
        <dbReference type="EMBL" id="APU12990.1"/>
    </source>
</evidence>
<dbReference type="InterPro" id="IPR000847">
    <property type="entry name" value="LysR_HTH_N"/>
</dbReference>
<dbReference type="Proteomes" id="UP000185511">
    <property type="component" value="Chromosome"/>
</dbReference>
<dbReference type="Gene3D" id="1.10.10.10">
    <property type="entry name" value="Winged helix-like DNA-binding domain superfamily/Winged helix DNA-binding domain"/>
    <property type="match status" value="1"/>
</dbReference>
<dbReference type="Pfam" id="PF00126">
    <property type="entry name" value="HTH_1"/>
    <property type="match status" value="1"/>
</dbReference>
<dbReference type="GO" id="GO:0003677">
    <property type="term" value="F:DNA binding"/>
    <property type="evidence" value="ECO:0007669"/>
    <property type="project" value="UniProtKB-KW"/>
</dbReference>
<evidence type="ECO:0000256" key="5">
    <source>
        <dbReference type="SAM" id="MobiDB-lite"/>
    </source>
</evidence>